<gene>
    <name evidence="2" type="ORF">GCM10025865_15650</name>
</gene>
<accession>A0ABN6XBN2</accession>
<dbReference type="EMBL" id="AP027729">
    <property type="protein sequence ID" value="BDZ42266.1"/>
    <property type="molecule type" value="Genomic_DNA"/>
</dbReference>
<dbReference type="Proteomes" id="UP001321475">
    <property type="component" value="Chromosome"/>
</dbReference>
<organism evidence="2 3">
    <name type="scientific">Paraoerskovia sediminicola</name>
    <dbReference type="NCBI Taxonomy" id="1138587"/>
    <lineage>
        <taxon>Bacteria</taxon>
        <taxon>Bacillati</taxon>
        <taxon>Actinomycetota</taxon>
        <taxon>Actinomycetes</taxon>
        <taxon>Micrococcales</taxon>
        <taxon>Cellulomonadaceae</taxon>
        <taxon>Paraoerskovia</taxon>
    </lineage>
</organism>
<protein>
    <submittedName>
        <fullName evidence="2">Uncharacterized protein</fullName>
    </submittedName>
</protein>
<proteinExistence type="predicted"/>
<name>A0ABN6XBN2_9CELL</name>
<evidence type="ECO:0000313" key="2">
    <source>
        <dbReference type="EMBL" id="BDZ42266.1"/>
    </source>
</evidence>
<feature type="compositionally biased region" description="Low complexity" evidence="1">
    <location>
        <begin position="128"/>
        <end position="142"/>
    </location>
</feature>
<evidence type="ECO:0000256" key="1">
    <source>
        <dbReference type="SAM" id="MobiDB-lite"/>
    </source>
</evidence>
<reference evidence="3" key="1">
    <citation type="journal article" date="2019" name="Int. J. Syst. Evol. Microbiol.">
        <title>The Global Catalogue of Microorganisms (GCM) 10K type strain sequencing project: providing services to taxonomists for standard genome sequencing and annotation.</title>
        <authorList>
            <consortium name="The Broad Institute Genomics Platform"/>
            <consortium name="The Broad Institute Genome Sequencing Center for Infectious Disease"/>
            <person name="Wu L."/>
            <person name="Ma J."/>
        </authorList>
    </citation>
    <scope>NUCLEOTIDE SEQUENCE [LARGE SCALE GENOMIC DNA]</scope>
    <source>
        <strain evidence="3">NBRC 108565</strain>
    </source>
</reference>
<keyword evidence="3" id="KW-1185">Reference proteome</keyword>
<sequence length="306" mass="31263">MPAVPAAEPSGSAVPVRAPLHPDAMAVAAPLGPRVVPTVAGFPGAVVGLPSAGLVPLWHADGSYTVHTFASDDGPELLGAALGRGRLPRATLPDGAVREIAGVARPPHDRPAPAGTTVGTTAGITADPAARAAAPASSTAPAAPAPPATPSAAHWRLVLDESGDAVVHLGPPLTDPPTDDAWAPLVPFLTAVLRDRLADGERVVLTYGGWGAVDPRTYVAAARVLSDGAPTLAVQAVPAPPIKDPTWAHLRTRRLRLGVAEAPWDDAAPEGAAALMVAAISQWSAPWTTALTFLTPRRPDPRENHR</sequence>
<evidence type="ECO:0000313" key="3">
    <source>
        <dbReference type="Proteomes" id="UP001321475"/>
    </source>
</evidence>
<feature type="region of interest" description="Disordered" evidence="1">
    <location>
        <begin position="128"/>
        <end position="150"/>
    </location>
</feature>
<dbReference type="RefSeq" id="WP_286219259.1">
    <property type="nucleotide sequence ID" value="NZ_AP027729.1"/>
</dbReference>